<dbReference type="InterPro" id="IPR040256">
    <property type="entry name" value="At4g02000-like"/>
</dbReference>
<reference evidence="4" key="1">
    <citation type="journal article" date="2024" name="IScience">
        <title>Strigolactones Initiate the Formation of Haustorium-like Structures in Castilleja.</title>
        <authorList>
            <person name="Buerger M."/>
            <person name="Peterson D."/>
            <person name="Chory J."/>
        </authorList>
    </citation>
    <scope>NUCLEOTIDE SEQUENCE [LARGE SCALE GENOMIC DNA]</scope>
</reference>
<dbReference type="PANTHER" id="PTHR31286:SF167">
    <property type="entry name" value="OS09G0268800 PROTEIN"/>
    <property type="match status" value="1"/>
</dbReference>
<evidence type="ECO:0000313" key="3">
    <source>
        <dbReference type="EMBL" id="KAL3654750.1"/>
    </source>
</evidence>
<dbReference type="PANTHER" id="PTHR31286">
    <property type="entry name" value="GLYCINE-RICH CELL WALL STRUCTURAL PROTEIN 1.8-LIKE"/>
    <property type="match status" value="1"/>
</dbReference>
<dbReference type="InterPro" id="IPR025558">
    <property type="entry name" value="DUF4283"/>
</dbReference>
<feature type="region of interest" description="Disordered" evidence="1">
    <location>
        <begin position="280"/>
        <end position="299"/>
    </location>
</feature>
<dbReference type="EMBL" id="JAVIJP010000003">
    <property type="protein sequence ID" value="KAL3654750.1"/>
    <property type="molecule type" value="Genomic_DNA"/>
</dbReference>
<dbReference type="AlphaFoldDB" id="A0ABD3EK04"/>
<name>A0ABD3EK04_9LAMI</name>
<proteinExistence type="predicted"/>
<keyword evidence="4" id="KW-1185">Reference proteome</keyword>
<gene>
    <name evidence="3" type="ORF">CASFOL_001485</name>
</gene>
<comment type="caution">
    <text evidence="3">The sequence shown here is derived from an EMBL/GenBank/DDBJ whole genome shotgun (WGS) entry which is preliminary data.</text>
</comment>
<feature type="compositionally biased region" description="Polar residues" evidence="1">
    <location>
        <begin position="285"/>
        <end position="298"/>
    </location>
</feature>
<feature type="domain" description="DUF4283" evidence="2">
    <location>
        <begin position="42"/>
        <end position="119"/>
    </location>
</feature>
<protein>
    <recommendedName>
        <fullName evidence="2">DUF4283 domain-containing protein</fullName>
    </recommendedName>
</protein>
<sequence length="310" mass="34788">MEIPTNTQQQLQLIESIDDITTINLEEAEIQCVLNSPTHPDNESTLIARILSPKAININAFKNSILKAWNPIGKTTTNSLGENTLAFVFENEKDIYKIMNSTWTFRDHHICIAKWSMDKALPEVDLYKISFWVHVYGLPVSYTNLETAKSIGGILGKFLKADLESPNARWKKSLRMQVECDTKMKLQRSMVIAVNGGSKILLEIRYECLTDFCFNYQTMGKFNSNEKEMNKDKNQTSTPEKTDRNHAGEKQGDVIADDVIGAPPQWLITQAAVATVTPTWEHGSTVGNPKNPPQTAGCTPSKGWDGYCLE</sequence>
<evidence type="ECO:0000256" key="1">
    <source>
        <dbReference type="SAM" id="MobiDB-lite"/>
    </source>
</evidence>
<dbReference type="Proteomes" id="UP001632038">
    <property type="component" value="Unassembled WGS sequence"/>
</dbReference>
<organism evidence="3 4">
    <name type="scientific">Castilleja foliolosa</name>
    <dbReference type="NCBI Taxonomy" id="1961234"/>
    <lineage>
        <taxon>Eukaryota</taxon>
        <taxon>Viridiplantae</taxon>
        <taxon>Streptophyta</taxon>
        <taxon>Embryophyta</taxon>
        <taxon>Tracheophyta</taxon>
        <taxon>Spermatophyta</taxon>
        <taxon>Magnoliopsida</taxon>
        <taxon>eudicotyledons</taxon>
        <taxon>Gunneridae</taxon>
        <taxon>Pentapetalae</taxon>
        <taxon>asterids</taxon>
        <taxon>lamiids</taxon>
        <taxon>Lamiales</taxon>
        <taxon>Orobanchaceae</taxon>
        <taxon>Pedicularideae</taxon>
        <taxon>Castillejinae</taxon>
        <taxon>Castilleja</taxon>
    </lineage>
</organism>
<dbReference type="Pfam" id="PF14111">
    <property type="entry name" value="DUF4283"/>
    <property type="match status" value="1"/>
</dbReference>
<accession>A0ABD3EK04</accession>
<feature type="region of interest" description="Disordered" evidence="1">
    <location>
        <begin position="225"/>
        <end position="250"/>
    </location>
</feature>
<evidence type="ECO:0000259" key="2">
    <source>
        <dbReference type="Pfam" id="PF14111"/>
    </source>
</evidence>
<evidence type="ECO:0000313" key="4">
    <source>
        <dbReference type="Proteomes" id="UP001632038"/>
    </source>
</evidence>